<feature type="transmembrane region" description="Helical" evidence="6">
    <location>
        <begin position="125"/>
        <end position="146"/>
    </location>
</feature>
<evidence type="ECO:0000259" key="7">
    <source>
        <dbReference type="Pfam" id="PF00892"/>
    </source>
</evidence>
<sequence length="246" mass="24824">MPGRTRALAALSGVLMWAAGNGLATYSAAYASSSFIVMAMGTIPLWTVATEAVLTRTPPSRRVLGALGVGFLGLGLVVAPGLFSADILEPDHAAVTILMLVGGGATWATGTAIQKRVAPAFTIPSLAALQFTAAALVLAGPALAVGVPRPDHVGAAQWAAFGYLVVFGSAISLSAYAVVVRTFSASVASTFAYVNPVVGVLLGTVVLREDIAPVSILGLLVVLTAVGAVLVAPTRATRPRQDGPPP</sequence>
<reference evidence="8 9" key="1">
    <citation type="submission" date="2019-03" db="EMBL/GenBank/DDBJ databases">
        <title>Draft genome sequences of novel Actinobacteria.</title>
        <authorList>
            <person name="Sahin N."/>
            <person name="Ay H."/>
            <person name="Saygin H."/>
        </authorList>
    </citation>
    <scope>NUCLEOTIDE SEQUENCE [LARGE SCALE GENOMIC DNA]</scope>
    <source>
        <strain evidence="8 9">DSM 41900</strain>
    </source>
</reference>
<organism evidence="8 9">
    <name type="scientific">Streptomyces hainanensis</name>
    <dbReference type="NCBI Taxonomy" id="402648"/>
    <lineage>
        <taxon>Bacteria</taxon>
        <taxon>Bacillati</taxon>
        <taxon>Actinomycetota</taxon>
        <taxon>Actinomycetes</taxon>
        <taxon>Kitasatosporales</taxon>
        <taxon>Streptomycetaceae</taxon>
        <taxon>Streptomyces</taxon>
    </lineage>
</organism>
<comment type="subcellular location">
    <subcellularLocation>
        <location evidence="1">Membrane</location>
        <topology evidence="1">Multi-pass membrane protein</topology>
    </subcellularLocation>
</comment>
<evidence type="ECO:0000313" key="9">
    <source>
        <dbReference type="Proteomes" id="UP000295345"/>
    </source>
</evidence>
<protein>
    <recommendedName>
        <fullName evidence="7">EamA domain-containing protein</fullName>
    </recommendedName>
</protein>
<dbReference type="Pfam" id="PF00892">
    <property type="entry name" value="EamA"/>
    <property type="match status" value="1"/>
</dbReference>
<dbReference type="RefSeq" id="WP_132819831.1">
    <property type="nucleotide sequence ID" value="NZ_SMKI01000250.1"/>
</dbReference>
<dbReference type="GO" id="GO:0016020">
    <property type="term" value="C:membrane"/>
    <property type="evidence" value="ECO:0007669"/>
    <property type="project" value="UniProtKB-SubCell"/>
</dbReference>
<dbReference type="OrthoDB" id="9812547at2"/>
<evidence type="ECO:0000256" key="4">
    <source>
        <dbReference type="ARBA" id="ARBA00022989"/>
    </source>
</evidence>
<name>A0A4R4T5Q5_9ACTN</name>
<keyword evidence="4 6" id="KW-1133">Transmembrane helix</keyword>
<dbReference type="PANTHER" id="PTHR32322">
    <property type="entry name" value="INNER MEMBRANE TRANSPORTER"/>
    <property type="match status" value="1"/>
</dbReference>
<feature type="transmembrane region" description="Helical" evidence="6">
    <location>
        <begin position="34"/>
        <end position="54"/>
    </location>
</feature>
<evidence type="ECO:0000256" key="2">
    <source>
        <dbReference type="ARBA" id="ARBA00007362"/>
    </source>
</evidence>
<keyword evidence="3 6" id="KW-0812">Transmembrane</keyword>
<feature type="transmembrane region" description="Helical" evidence="6">
    <location>
        <begin position="95"/>
        <end position="113"/>
    </location>
</feature>
<gene>
    <name evidence="8" type="ORF">E1283_21915</name>
</gene>
<dbReference type="InterPro" id="IPR000620">
    <property type="entry name" value="EamA_dom"/>
</dbReference>
<feature type="domain" description="EamA" evidence="7">
    <location>
        <begin position="96"/>
        <end position="228"/>
    </location>
</feature>
<evidence type="ECO:0000256" key="6">
    <source>
        <dbReference type="SAM" id="Phobius"/>
    </source>
</evidence>
<dbReference type="AlphaFoldDB" id="A0A4R4T5Q5"/>
<keyword evidence="5 6" id="KW-0472">Membrane</keyword>
<comment type="similarity">
    <text evidence="2">Belongs to the EamA transporter family.</text>
</comment>
<feature type="transmembrane region" description="Helical" evidence="6">
    <location>
        <begin position="214"/>
        <end position="232"/>
    </location>
</feature>
<evidence type="ECO:0000256" key="3">
    <source>
        <dbReference type="ARBA" id="ARBA00022692"/>
    </source>
</evidence>
<dbReference type="EMBL" id="SMKI01000250">
    <property type="protein sequence ID" value="TDC72371.1"/>
    <property type="molecule type" value="Genomic_DNA"/>
</dbReference>
<keyword evidence="9" id="KW-1185">Reference proteome</keyword>
<evidence type="ECO:0000313" key="8">
    <source>
        <dbReference type="EMBL" id="TDC72371.1"/>
    </source>
</evidence>
<feature type="transmembrane region" description="Helical" evidence="6">
    <location>
        <begin position="158"/>
        <end position="179"/>
    </location>
</feature>
<comment type="caution">
    <text evidence="8">The sequence shown here is derived from an EMBL/GenBank/DDBJ whole genome shotgun (WGS) entry which is preliminary data.</text>
</comment>
<dbReference type="InterPro" id="IPR050638">
    <property type="entry name" value="AA-Vitamin_Transporters"/>
</dbReference>
<accession>A0A4R4T5Q5</accession>
<feature type="transmembrane region" description="Helical" evidence="6">
    <location>
        <begin position="191"/>
        <end position="208"/>
    </location>
</feature>
<dbReference type="PANTHER" id="PTHR32322:SF2">
    <property type="entry name" value="EAMA DOMAIN-CONTAINING PROTEIN"/>
    <property type="match status" value="1"/>
</dbReference>
<feature type="transmembrane region" description="Helical" evidence="6">
    <location>
        <begin position="63"/>
        <end position="83"/>
    </location>
</feature>
<dbReference type="Proteomes" id="UP000295345">
    <property type="component" value="Unassembled WGS sequence"/>
</dbReference>
<dbReference type="SUPFAM" id="SSF103481">
    <property type="entry name" value="Multidrug resistance efflux transporter EmrE"/>
    <property type="match status" value="2"/>
</dbReference>
<evidence type="ECO:0000256" key="5">
    <source>
        <dbReference type="ARBA" id="ARBA00023136"/>
    </source>
</evidence>
<proteinExistence type="inferred from homology"/>
<dbReference type="InterPro" id="IPR037185">
    <property type="entry name" value="EmrE-like"/>
</dbReference>
<evidence type="ECO:0000256" key="1">
    <source>
        <dbReference type="ARBA" id="ARBA00004141"/>
    </source>
</evidence>